<dbReference type="Gene3D" id="3.30.420.150">
    <property type="entry name" value="Exopolyphosphatase. Domain 2"/>
    <property type="match status" value="2"/>
</dbReference>
<keyword evidence="4" id="KW-0067">ATP-binding</keyword>
<keyword evidence="4" id="KW-0547">Nucleotide-binding</keyword>
<keyword evidence="2 5" id="KW-0378">Hydrolase</keyword>
<dbReference type="PANTHER" id="PTHR11782">
    <property type="entry name" value="ADENOSINE/GUANOSINE DIPHOSPHATASE"/>
    <property type="match status" value="1"/>
</dbReference>
<evidence type="ECO:0000256" key="4">
    <source>
        <dbReference type="PIRSR" id="PIRSR600407-2"/>
    </source>
</evidence>
<evidence type="ECO:0000256" key="1">
    <source>
        <dbReference type="ARBA" id="ARBA00009283"/>
    </source>
</evidence>
<dbReference type="PROSITE" id="PS01238">
    <property type="entry name" value="GDA1_CD39_NTPASE"/>
    <property type="match status" value="1"/>
</dbReference>
<evidence type="ECO:0000313" key="7">
    <source>
        <dbReference type="Proteomes" id="UP000261520"/>
    </source>
</evidence>
<dbReference type="GO" id="GO:0016787">
    <property type="term" value="F:hydrolase activity"/>
    <property type="evidence" value="ECO:0007669"/>
    <property type="project" value="UniProtKB-KW"/>
</dbReference>
<protein>
    <submittedName>
        <fullName evidence="6">Uncharacterized protein</fullName>
    </submittedName>
</protein>
<keyword evidence="7" id="KW-1185">Reference proteome</keyword>
<evidence type="ECO:0000256" key="3">
    <source>
        <dbReference type="PIRSR" id="PIRSR600407-1"/>
    </source>
</evidence>
<dbReference type="PANTHER" id="PTHR11782:SF99">
    <property type="entry name" value="ECTONUCLEOSIDE TRIPHOSPHATE DIPHOSPHOHYDROLASE 6"/>
    <property type="match status" value="1"/>
</dbReference>
<dbReference type="GO" id="GO:0005794">
    <property type="term" value="C:Golgi apparatus"/>
    <property type="evidence" value="ECO:0007669"/>
    <property type="project" value="TreeGrafter"/>
</dbReference>
<reference evidence="6" key="2">
    <citation type="submission" date="2025-09" db="UniProtKB">
        <authorList>
            <consortium name="Ensembl"/>
        </authorList>
    </citation>
    <scope>IDENTIFICATION</scope>
</reference>
<organism evidence="6 7">
    <name type="scientific">Periophthalmus magnuspinnatus</name>
    <dbReference type="NCBI Taxonomy" id="409849"/>
    <lineage>
        <taxon>Eukaryota</taxon>
        <taxon>Metazoa</taxon>
        <taxon>Chordata</taxon>
        <taxon>Craniata</taxon>
        <taxon>Vertebrata</taxon>
        <taxon>Euteleostomi</taxon>
        <taxon>Actinopterygii</taxon>
        <taxon>Neopterygii</taxon>
        <taxon>Teleostei</taxon>
        <taxon>Neoteleostei</taxon>
        <taxon>Acanthomorphata</taxon>
        <taxon>Gobiaria</taxon>
        <taxon>Gobiiformes</taxon>
        <taxon>Gobioidei</taxon>
        <taxon>Gobiidae</taxon>
        <taxon>Oxudercinae</taxon>
        <taxon>Periophthalmus</taxon>
    </lineage>
</organism>
<dbReference type="Pfam" id="PF01150">
    <property type="entry name" value="GDA1_CD39"/>
    <property type="match status" value="1"/>
</dbReference>
<dbReference type="Gene3D" id="3.30.420.40">
    <property type="match status" value="1"/>
</dbReference>
<name>A0A3B3ZY88_9GOBI</name>
<evidence type="ECO:0000256" key="5">
    <source>
        <dbReference type="RuleBase" id="RU003833"/>
    </source>
</evidence>
<feature type="active site" description="Proton acceptor" evidence="3">
    <location>
        <position position="176"/>
    </location>
</feature>
<feature type="binding site" evidence="4">
    <location>
        <begin position="205"/>
        <end position="209"/>
    </location>
    <ligand>
        <name>ATP</name>
        <dbReference type="ChEBI" id="CHEBI:30616"/>
    </ligand>
</feature>
<evidence type="ECO:0000313" key="6">
    <source>
        <dbReference type="Ensembl" id="ENSPMGP00000009485.1"/>
    </source>
</evidence>
<proteinExistence type="inferred from homology"/>
<sequence length="384" mass="41965">MRRSRLVLVLVLAFVLVVYLTVIKQHYDSHNALPLRHPAPKAFLSPDWLLGGRVQFGIMFDAGSTGTRVHIFKFRVDHNKKLLEEFFKAFSPGLSAFAEDPPQCRVGLLQLLDFAQTKVPVQVHGSTPVFLKATAGLRLLQGDQANRLLNQVRAEFLASPFLSSDQSVSILDGSDEGISAWLTVNFLLGAVGGTTASVGTLDLGGGSTQVTFSPSSKVRPKLTSEHGGGVLLSPCMSPGEVGTWQHDHVLYSVRGQRTGEGSVFEACSRRVRSILKDTVRAVEPQQQFYAFSYYYDRAVDIGAIDEGRGGEVRVRDYSSAAQRVCAGETLSPDLSPLLCLDLVYISVLLQELGFSPDSQLKLARRIRGVETSWALGATFSYMNL</sequence>
<reference evidence="6" key="1">
    <citation type="submission" date="2025-08" db="UniProtKB">
        <authorList>
            <consortium name="Ensembl"/>
        </authorList>
    </citation>
    <scope>IDENTIFICATION</scope>
</reference>
<dbReference type="Proteomes" id="UP000261520">
    <property type="component" value="Unplaced"/>
</dbReference>
<dbReference type="GO" id="GO:0005524">
    <property type="term" value="F:ATP binding"/>
    <property type="evidence" value="ECO:0007669"/>
    <property type="project" value="UniProtKB-KW"/>
</dbReference>
<dbReference type="AlphaFoldDB" id="A0A3B3ZY88"/>
<dbReference type="InterPro" id="IPR000407">
    <property type="entry name" value="GDA1_CD39_NTPase"/>
</dbReference>
<dbReference type="Ensembl" id="ENSPMGT00000010115.1">
    <property type="protein sequence ID" value="ENSPMGP00000009485.1"/>
    <property type="gene ID" value="ENSPMGG00000007855.1"/>
</dbReference>
<comment type="similarity">
    <text evidence="1 5">Belongs to the GDA1/CD39 NTPase family.</text>
</comment>
<dbReference type="STRING" id="409849.ENSPMGP00000009485"/>
<accession>A0A3B3ZY88</accession>
<evidence type="ECO:0000256" key="2">
    <source>
        <dbReference type="ARBA" id="ARBA00022801"/>
    </source>
</evidence>